<dbReference type="RefSeq" id="WP_286277407.1">
    <property type="nucleotide sequence ID" value="NZ_AP027731.1"/>
</dbReference>
<gene>
    <name evidence="2" type="ORF">GCM10025866_34100</name>
</gene>
<sequence length="53" mass="6072">MHEDEPEGDDEWQPVAEDRDRRLDGELGDRGQDREHDHRGRDVQAAGEAEEGC</sequence>
<dbReference type="Proteomes" id="UP001321498">
    <property type="component" value="Chromosome"/>
</dbReference>
<dbReference type="EMBL" id="AP027731">
    <property type="protein sequence ID" value="BDZ47501.1"/>
    <property type="molecule type" value="Genomic_DNA"/>
</dbReference>
<reference evidence="3" key="1">
    <citation type="journal article" date="2019" name="Int. J. Syst. Evol. Microbiol.">
        <title>The Global Catalogue of Microorganisms (GCM) 10K type strain sequencing project: providing services to taxonomists for standard genome sequencing and annotation.</title>
        <authorList>
            <consortium name="The Broad Institute Genomics Platform"/>
            <consortium name="The Broad Institute Genome Sequencing Center for Infectious Disease"/>
            <person name="Wu L."/>
            <person name="Ma J."/>
        </authorList>
    </citation>
    <scope>NUCLEOTIDE SEQUENCE [LARGE SCALE GENOMIC DNA]</scope>
    <source>
        <strain evidence="3">NBRC 108725</strain>
    </source>
</reference>
<name>A0ABM8GGL6_9MICO</name>
<accession>A0ABM8GGL6</accession>
<feature type="compositionally biased region" description="Acidic residues" evidence="1">
    <location>
        <begin position="1"/>
        <end position="12"/>
    </location>
</feature>
<proteinExistence type="predicted"/>
<keyword evidence="3" id="KW-1185">Reference proteome</keyword>
<feature type="region of interest" description="Disordered" evidence="1">
    <location>
        <begin position="1"/>
        <end position="53"/>
    </location>
</feature>
<organism evidence="2 3">
    <name type="scientific">Naasia aerilata</name>
    <dbReference type="NCBI Taxonomy" id="1162966"/>
    <lineage>
        <taxon>Bacteria</taxon>
        <taxon>Bacillati</taxon>
        <taxon>Actinomycetota</taxon>
        <taxon>Actinomycetes</taxon>
        <taxon>Micrococcales</taxon>
        <taxon>Microbacteriaceae</taxon>
        <taxon>Naasia</taxon>
    </lineage>
</organism>
<evidence type="ECO:0000256" key="1">
    <source>
        <dbReference type="SAM" id="MobiDB-lite"/>
    </source>
</evidence>
<evidence type="ECO:0000313" key="3">
    <source>
        <dbReference type="Proteomes" id="UP001321498"/>
    </source>
</evidence>
<protein>
    <submittedName>
        <fullName evidence="2">Uncharacterized protein</fullName>
    </submittedName>
</protein>
<feature type="compositionally biased region" description="Basic and acidic residues" evidence="1">
    <location>
        <begin position="16"/>
        <end position="42"/>
    </location>
</feature>
<evidence type="ECO:0000313" key="2">
    <source>
        <dbReference type="EMBL" id="BDZ47501.1"/>
    </source>
</evidence>